<evidence type="ECO:0000313" key="2">
    <source>
        <dbReference type="EMBL" id="MFD2670420.1"/>
    </source>
</evidence>
<organism evidence="2 3">
    <name type="scientific">Marinicrinis sediminis</name>
    <dbReference type="NCBI Taxonomy" id="1652465"/>
    <lineage>
        <taxon>Bacteria</taxon>
        <taxon>Bacillati</taxon>
        <taxon>Bacillota</taxon>
        <taxon>Bacilli</taxon>
        <taxon>Bacillales</taxon>
        <taxon>Paenibacillaceae</taxon>
    </lineage>
</organism>
<dbReference type="Proteomes" id="UP001597497">
    <property type="component" value="Unassembled WGS sequence"/>
</dbReference>
<sequence>MHVSQKANEAVDEIRRTENKRTDELKNTLYIWLKTILI</sequence>
<name>A0ABW5R5U6_9BACL</name>
<dbReference type="InterPro" id="IPR002560">
    <property type="entry name" value="Transposase_DDE"/>
</dbReference>
<protein>
    <submittedName>
        <fullName evidence="2">Transposase</fullName>
    </submittedName>
</protein>
<evidence type="ECO:0000313" key="3">
    <source>
        <dbReference type="Proteomes" id="UP001597497"/>
    </source>
</evidence>
<keyword evidence="3" id="KW-1185">Reference proteome</keyword>
<gene>
    <name evidence="2" type="ORF">ACFSUC_02215</name>
</gene>
<dbReference type="RefSeq" id="WP_379927964.1">
    <property type="nucleotide sequence ID" value="NZ_JBHUMM010000002.1"/>
</dbReference>
<proteinExistence type="predicted"/>
<dbReference type="EMBL" id="JBHUMM010000002">
    <property type="protein sequence ID" value="MFD2670420.1"/>
    <property type="molecule type" value="Genomic_DNA"/>
</dbReference>
<evidence type="ECO:0000259" key="1">
    <source>
        <dbReference type="Pfam" id="PF01610"/>
    </source>
</evidence>
<accession>A0ABW5R5U6</accession>
<reference evidence="3" key="1">
    <citation type="journal article" date="2019" name="Int. J. Syst. Evol. Microbiol.">
        <title>The Global Catalogue of Microorganisms (GCM) 10K type strain sequencing project: providing services to taxonomists for standard genome sequencing and annotation.</title>
        <authorList>
            <consortium name="The Broad Institute Genomics Platform"/>
            <consortium name="The Broad Institute Genome Sequencing Center for Infectious Disease"/>
            <person name="Wu L."/>
            <person name="Ma J."/>
        </authorList>
    </citation>
    <scope>NUCLEOTIDE SEQUENCE [LARGE SCALE GENOMIC DNA]</scope>
    <source>
        <strain evidence="3">KCTC 33676</strain>
    </source>
</reference>
<comment type="caution">
    <text evidence="2">The sequence shown here is derived from an EMBL/GenBank/DDBJ whole genome shotgun (WGS) entry which is preliminary data.</text>
</comment>
<feature type="domain" description="Transposase IS204/IS1001/IS1096/IS1165 DDE" evidence="1">
    <location>
        <begin position="2"/>
        <end position="34"/>
    </location>
</feature>
<dbReference type="Pfam" id="PF01610">
    <property type="entry name" value="DDE_Tnp_ISL3"/>
    <property type="match status" value="1"/>
</dbReference>